<dbReference type="Proteomes" id="UP000663873">
    <property type="component" value="Unassembled WGS sequence"/>
</dbReference>
<comment type="caution">
    <text evidence="5">The sequence shown here is derived from an EMBL/GenBank/DDBJ whole genome shotgun (WGS) entry which is preliminary data.</text>
</comment>
<protein>
    <recommendedName>
        <fullName evidence="1">ATPase AAA-type core domain-containing protein</fullName>
    </recommendedName>
</protein>
<dbReference type="GO" id="GO:0003688">
    <property type="term" value="F:DNA replication origin binding"/>
    <property type="evidence" value="ECO:0007669"/>
    <property type="project" value="TreeGrafter"/>
</dbReference>
<proteinExistence type="predicted"/>
<name>A0A821QNP4_9BILA</name>
<dbReference type="SUPFAM" id="SSF52540">
    <property type="entry name" value="P-loop containing nucleoside triphosphate hydrolases"/>
    <property type="match status" value="1"/>
</dbReference>
<dbReference type="GO" id="GO:0005664">
    <property type="term" value="C:nuclear origin of replication recognition complex"/>
    <property type="evidence" value="ECO:0007669"/>
    <property type="project" value="TreeGrafter"/>
</dbReference>
<evidence type="ECO:0000259" key="1">
    <source>
        <dbReference type="Pfam" id="PF00004"/>
    </source>
</evidence>
<dbReference type="PANTHER" id="PTHR12087:SF0">
    <property type="entry name" value="ORIGIN RECOGNITION COMPLEX SUBUNIT 4"/>
    <property type="match status" value="1"/>
</dbReference>
<dbReference type="PANTHER" id="PTHR12087">
    <property type="entry name" value="ORIGIN RECOGNITION COMPLEX SUBUNIT 4"/>
    <property type="match status" value="1"/>
</dbReference>
<dbReference type="InterPro" id="IPR003959">
    <property type="entry name" value="ATPase_AAA_core"/>
</dbReference>
<gene>
    <name evidence="3" type="ORF">GRG538_LOCUS29319</name>
    <name evidence="5" type="ORF">QYT958_LOCUS25511</name>
    <name evidence="2" type="ORF">TIS948_LOCUS17711</name>
    <name evidence="4" type="ORF">UJA718_LOCUS14386</name>
</gene>
<dbReference type="Proteomes" id="UP000663848">
    <property type="component" value="Unassembled WGS sequence"/>
</dbReference>
<dbReference type="InterPro" id="IPR016527">
    <property type="entry name" value="ORC4"/>
</dbReference>
<sequence length="410" mass="48028">MSLRRQPSRATTKPSLTPPIFTNPTIDLFLQQFSQFVRRHIIENKSETVLVAGPPSCGKTKLLEHIFTKLHIEDPSLTERILIFRLNGLIHSIETSAIQEIASQHNIQRKTTNDYQSDNLQILLETIANEKIDKRIYFIFVLDHFEHFTYQKLNSILYTLFDAVYSDKKSYSILTIAVSNRSDCLELPEKRLKSRFSQIYYILSSPPIEEYTKYILQSYKVKRDVQIPNDFFSSLTNVEQKIIHYLRDPTANMNEDTRPDQQLDGCLTHLELLLLLMSNNVIKRIEEKLQNKISGANESDDDDNDDEENRSGIMTDIKFTFDQVYHEYAKYVLKNHKYFYDKAVVRKTFLRLIERGFIRRYFGRYAPVDEPLSGEHTMVMVINSDELKQYVESKPLPAEIKRYAKSNTII</sequence>
<dbReference type="Gene3D" id="3.40.50.300">
    <property type="entry name" value="P-loop containing nucleotide triphosphate hydrolases"/>
    <property type="match status" value="1"/>
</dbReference>
<dbReference type="EMBL" id="CAJOBP010002022">
    <property type="protein sequence ID" value="CAF4329246.1"/>
    <property type="molecule type" value="Genomic_DNA"/>
</dbReference>
<evidence type="ECO:0000313" key="6">
    <source>
        <dbReference type="Proteomes" id="UP000663848"/>
    </source>
</evidence>
<dbReference type="EMBL" id="CAJNYT010005144">
    <property type="protein sequence ID" value="CAF3715916.1"/>
    <property type="molecule type" value="Genomic_DNA"/>
</dbReference>
<evidence type="ECO:0000313" key="3">
    <source>
        <dbReference type="EMBL" id="CAF3715916.1"/>
    </source>
</evidence>
<organism evidence="5 6">
    <name type="scientific">Rotaria socialis</name>
    <dbReference type="NCBI Taxonomy" id="392032"/>
    <lineage>
        <taxon>Eukaryota</taxon>
        <taxon>Metazoa</taxon>
        <taxon>Spiralia</taxon>
        <taxon>Gnathifera</taxon>
        <taxon>Rotifera</taxon>
        <taxon>Eurotatoria</taxon>
        <taxon>Bdelloidea</taxon>
        <taxon>Philodinida</taxon>
        <taxon>Philodinidae</taxon>
        <taxon>Rotaria</taxon>
    </lineage>
</organism>
<dbReference type="Proteomes" id="UP000663825">
    <property type="component" value="Unassembled WGS sequence"/>
</dbReference>
<dbReference type="OrthoDB" id="343623at2759"/>
<dbReference type="Proteomes" id="UP000663872">
    <property type="component" value="Unassembled WGS sequence"/>
</dbReference>
<dbReference type="Pfam" id="PF00004">
    <property type="entry name" value="AAA"/>
    <property type="match status" value="1"/>
</dbReference>
<evidence type="ECO:0000313" key="4">
    <source>
        <dbReference type="EMBL" id="CAF4329246.1"/>
    </source>
</evidence>
<dbReference type="AlphaFoldDB" id="A0A821QNP4"/>
<dbReference type="GO" id="GO:0006270">
    <property type="term" value="P:DNA replication initiation"/>
    <property type="evidence" value="ECO:0007669"/>
    <property type="project" value="TreeGrafter"/>
</dbReference>
<dbReference type="GO" id="GO:0005524">
    <property type="term" value="F:ATP binding"/>
    <property type="evidence" value="ECO:0007669"/>
    <property type="project" value="InterPro"/>
</dbReference>
<dbReference type="InterPro" id="IPR027417">
    <property type="entry name" value="P-loop_NTPase"/>
</dbReference>
<keyword evidence="7" id="KW-1185">Reference proteome</keyword>
<evidence type="ECO:0000313" key="7">
    <source>
        <dbReference type="Proteomes" id="UP000663873"/>
    </source>
</evidence>
<feature type="domain" description="ATPase AAA-type core" evidence="1">
    <location>
        <begin position="49"/>
        <end position="201"/>
    </location>
</feature>
<accession>A0A821QNP4</accession>
<evidence type="ECO:0000313" key="5">
    <source>
        <dbReference type="EMBL" id="CAF4828190.1"/>
    </source>
</evidence>
<reference evidence="5" key="1">
    <citation type="submission" date="2021-02" db="EMBL/GenBank/DDBJ databases">
        <authorList>
            <person name="Nowell W R."/>
        </authorList>
    </citation>
    <scope>NUCLEOTIDE SEQUENCE</scope>
</reference>
<evidence type="ECO:0000313" key="2">
    <source>
        <dbReference type="EMBL" id="CAF3293351.1"/>
    </source>
</evidence>
<dbReference type="EMBL" id="CAJOBR010005771">
    <property type="protein sequence ID" value="CAF4828190.1"/>
    <property type="molecule type" value="Genomic_DNA"/>
</dbReference>
<dbReference type="EMBL" id="CAJNXB010003058">
    <property type="protein sequence ID" value="CAF3293351.1"/>
    <property type="molecule type" value="Genomic_DNA"/>
</dbReference>
<dbReference type="GO" id="GO:0016887">
    <property type="term" value="F:ATP hydrolysis activity"/>
    <property type="evidence" value="ECO:0007669"/>
    <property type="project" value="InterPro"/>
</dbReference>